<evidence type="ECO:0000256" key="6">
    <source>
        <dbReference type="ARBA" id="ARBA00022839"/>
    </source>
</evidence>
<dbReference type="GO" id="GO:0003677">
    <property type="term" value="F:DNA binding"/>
    <property type="evidence" value="ECO:0007669"/>
    <property type="project" value="UniProtKB-KW"/>
</dbReference>
<sequence length="1087" mass="118261">MTDALFDLDDFVEEPTPRVPLSATEIAERLGLPTPTEQQRAVIESPLEPRIVVAGAGSGKTETMAARVVWLVANGHVALSEVLGLTFTRKAAGELAARIQQRVAQLSEHGLGPEIDAFEAPAISTYNAFANTIFRENAVRIGQEGDAQVLSEASAWQLARHVVLTKGDDRLADLEKSPDQITTAVLDLSRAMAENVADGLDVVDYAAELLALRELPTGSARVKAALRSSLVAPFAAVAALEPLVALAEEYAAEKRRRGLIEFSDQVALALRIVETAPVVTEEHRRRYRVVLLDEYQDTSVVQTRLLSRLFGGHPVMAVGDPHQSIYGWRGASAANLGRFANDFGAVDPHPFALSTSWRNPRLVLDAANTIVAPLSAGVAVERLGARPGAAEGSVEVAFAQTVDDEARAVARWFAERMRGAGSPPSAALLCRSVKNVDRFTSALDDAGIPYHVLGLGGLLSEPVVVDLVSTLRVLYHPTAGPELVRLLSGARWRIGPRDLVGLKHVAAWLARRDHRHAPLDDDVRGMLRSSVAEGEAPSLVDALDFVTTAPADYGVLAGISAVGLERMRDAGRTLTALRARTGLALADLVRVVVQELRLDIEVLAGAHPEAGIAALDALEEQISGFTALDPSAGLGAFLAWLQEAEQRDRLAPRSEEAEAGTVQILTIHGAKGLEWDLVAIPRLVEGELPDAPRTKKGWLAFGELPFAFRGDHLELPTFHWRGAEHQGELADALGEFEQQIADRHAEEQRRLAYVAVTRAREQLLLTGAFWSTQKSSRGPSRFLHELREVGVIPADALPDAPDEEENPLADGASRTVWPRDPLGGRRSRVERAAAAVTAADPGAETPWDAEIELLLAERDAAGRAPVLDVPTRIPASRFKDWVTDPEQVAARLARPMPERPYRQTRLGSRFHLWLEARFAAGGGALLDERLVLPGNDVLDAEADELDGAELPGEGSDLLEVDDDRLEELVRIFEGSEFAARSPVEVETEIHLVLEGRILICRLDAVFEEDGRFEVVDWKTGRPPKDDADLELKQLQLSLYRLAYATWRGVPVESVDACFYYVADDVVIRPERLHTEPELRALVSRAFS</sequence>
<dbReference type="GO" id="GO:0033202">
    <property type="term" value="C:DNA helicase complex"/>
    <property type="evidence" value="ECO:0007669"/>
    <property type="project" value="TreeGrafter"/>
</dbReference>
<evidence type="ECO:0000256" key="1">
    <source>
        <dbReference type="ARBA" id="ARBA00022722"/>
    </source>
</evidence>
<name>A0A1X9LN31_9MICO</name>
<evidence type="ECO:0000256" key="2">
    <source>
        <dbReference type="ARBA" id="ARBA00022741"/>
    </source>
</evidence>
<dbReference type="InterPro" id="IPR011604">
    <property type="entry name" value="PDDEXK-like_dom_sf"/>
</dbReference>
<dbReference type="PROSITE" id="PS51217">
    <property type="entry name" value="UVRD_HELICASE_CTER"/>
    <property type="match status" value="1"/>
</dbReference>
<dbReference type="Gene3D" id="1.10.486.10">
    <property type="entry name" value="PCRA, domain 4"/>
    <property type="match status" value="1"/>
</dbReference>
<proteinExistence type="predicted"/>
<keyword evidence="15" id="KW-1185">Reference proteome</keyword>
<dbReference type="Gene3D" id="3.90.320.10">
    <property type="match status" value="1"/>
</dbReference>
<dbReference type="Proteomes" id="UP000192775">
    <property type="component" value="Chromosome"/>
</dbReference>
<dbReference type="InterPro" id="IPR014017">
    <property type="entry name" value="DNA_helicase_UvrD-like_C"/>
</dbReference>
<dbReference type="SUPFAM" id="SSF52980">
    <property type="entry name" value="Restriction endonuclease-like"/>
    <property type="match status" value="1"/>
</dbReference>
<dbReference type="InterPro" id="IPR011335">
    <property type="entry name" value="Restrct_endonuc-II-like"/>
</dbReference>
<evidence type="ECO:0000256" key="12">
    <source>
        <dbReference type="ARBA" id="ARBA00034808"/>
    </source>
</evidence>
<keyword evidence="9" id="KW-0234">DNA repair</keyword>
<dbReference type="PANTHER" id="PTHR11070:SF55">
    <property type="entry name" value="DNA 3'-5' HELICASE"/>
    <property type="match status" value="1"/>
</dbReference>
<gene>
    <name evidence="14" type="ORF">B5808_10990</name>
</gene>
<keyword evidence="5 14" id="KW-0347">Helicase</keyword>
<keyword evidence="4" id="KW-0378">Hydrolase</keyword>
<accession>A0A1X9LN31</accession>
<comment type="catalytic activity">
    <reaction evidence="11">
        <text>Couples ATP hydrolysis with the unwinding of duplex DNA by translocating in the 3'-5' direction.</text>
        <dbReference type="EC" id="5.6.2.4"/>
    </reaction>
</comment>
<dbReference type="GO" id="GO:0004527">
    <property type="term" value="F:exonuclease activity"/>
    <property type="evidence" value="ECO:0007669"/>
    <property type="project" value="UniProtKB-KW"/>
</dbReference>
<evidence type="ECO:0000256" key="13">
    <source>
        <dbReference type="ARBA" id="ARBA00048988"/>
    </source>
</evidence>
<dbReference type="Gene3D" id="3.40.50.300">
    <property type="entry name" value="P-loop containing nucleotide triphosphate hydrolases"/>
    <property type="match status" value="4"/>
</dbReference>
<dbReference type="PROSITE" id="PS51198">
    <property type="entry name" value="UVRD_HELICASE_ATP_BIND"/>
    <property type="match status" value="1"/>
</dbReference>
<keyword evidence="6" id="KW-0269">Exonuclease</keyword>
<keyword evidence="2" id="KW-0547">Nucleotide-binding</keyword>
<dbReference type="Pfam" id="PF13361">
    <property type="entry name" value="UvrD_C"/>
    <property type="match status" value="1"/>
</dbReference>
<dbReference type="KEGG" id="cphy:B5808_10990"/>
<dbReference type="Pfam" id="PF00580">
    <property type="entry name" value="UvrD-helicase"/>
    <property type="match status" value="1"/>
</dbReference>
<dbReference type="InterPro" id="IPR027417">
    <property type="entry name" value="P-loop_NTPase"/>
</dbReference>
<evidence type="ECO:0000256" key="4">
    <source>
        <dbReference type="ARBA" id="ARBA00022801"/>
    </source>
</evidence>
<dbReference type="InterPro" id="IPR038726">
    <property type="entry name" value="PDDEXK_AddAB-type"/>
</dbReference>
<dbReference type="EC" id="5.6.2.4" evidence="12"/>
<dbReference type="STRING" id="1619308.B5808_10990"/>
<dbReference type="GO" id="GO:0000725">
    <property type="term" value="P:recombinational repair"/>
    <property type="evidence" value="ECO:0007669"/>
    <property type="project" value="TreeGrafter"/>
</dbReference>
<evidence type="ECO:0000313" key="14">
    <source>
        <dbReference type="EMBL" id="ARJ05688.1"/>
    </source>
</evidence>
<comment type="catalytic activity">
    <reaction evidence="13">
        <text>ATP + H2O = ADP + phosphate + H(+)</text>
        <dbReference type="Rhea" id="RHEA:13065"/>
        <dbReference type="ChEBI" id="CHEBI:15377"/>
        <dbReference type="ChEBI" id="CHEBI:15378"/>
        <dbReference type="ChEBI" id="CHEBI:30616"/>
        <dbReference type="ChEBI" id="CHEBI:43474"/>
        <dbReference type="ChEBI" id="CHEBI:456216"/>
        <dbReference type="EC" id="5.6.2.4"/>
    </reaction>
</comment>
<dbReference type="GO" id="GO:0005829">
    <property type="term" value="C:cytosol"/>
    <property type="evidence" value="ECO:0007669"/>
    <property type="project" value="TreeGrafter"/>
</dbReference>
<dbReference type="EMBL" id="CP020715">
    <property type="protein sequence ID" value="ARJ05688.1"/>
    <property type="molecule type" value="Genomic_DNA"/>
</dbReference>
<keyword evidence="8" id="KW-0238">DNA-binding</keyword>
<organism evidence="14 15">
    <name type="scientific">Cnuibacter physcomitrellae</name>
    <dbReference type="NCBI Taxonomy" id="1619308"/>
    <lineage>
        <taxon>Bacteria</taxon>
        <taxon>Bacillati</taxon>
        <taxon>Actinomycetota</taxon>
        <taxon>Actinomycetes</taxon>
        <taxon>Micrococcales</taxon>
        <taxon>Microbacteriaceae</taxon>
        <taxon>Cnuibacter</taxon>
    </lineage>
</organism>
<dbReference type="InterPro" id="IPR000212">
    <property type="entry name" value="DNA_helicase_UvrD/REP"/>
</dbReference>
<dbReference type="RefSeq" id="WP_085019826.1">
    <property type="nucleotide sequence ID" value="NZ_BMHD01000001.1"/>
</dbReference>
<dbReference type="SUPFAM" id="SSF52540">
    <property type="entry name" value="P-loop containing nucleoside triphosphate hydrolases"/>
    <property type="match status" value="1"/>
</dbReference>
<dbReference type="GO" id="GO:0005524">
    <property type="term" value="F:ATP binding"/>
    <property type="evidence" value="ECO:0007669"/>
    <property type="project" value="UniProtKB-UniRule"/>
</dbReference>
<evidence type="ECO:0000313" key="15">
    <source>
        <dbReference type="Proteomes" id="UP000192775"/>
    </source>
</evidence>
<evidence type="ECO:0000256" key="9">
    <source>
        <dbReference type="ARBA" id="ARBA00023204"/>
    </source>
</evidence>
<evidence type="ECO:0000256" key="5">
    <source>
        <dbReference type="ARBA" id="ARBA00022806"/>
    </source>
</evidence>
<evidence type="ECO:0000256" key="8">
    <source>
        <dbReference type="ARBA" id="ARBA00023125"/>
    </source>
</evidence>
<keyword evidence="1" id="KW-0540">Nuclease</keyword>
<keyword evidence="3" id="KW-0227">DNA damage</keyword>
<dbReference type="AlphaFoldDB" id="A0A1X9LN31"/>
<protein>
    <recommendedName>
        <fullName evidence="12">DNA 3'-5' helicase</fullName>
        <ecNumber evidence="12">5.6.2.4</ecNumber>
    </recommendedName>
</protein>
<reference evidence="14 15" key="1">
    <citation type="submission" date="2017-04" db="EMBL/GenBank/DDBJ databases">
        <authorList>
            <person name="Afonso C.L."/>
            <person name="Miller P.J."/>
            <person name="Scott M.A."/>
            <person name="Spackman E."/>
            <person name="Goraichik I."/>
            <person name="Dimitrov K.M."/>
            <person name="Suarez D.L."/>
            <person name="Swayne D.E."/>
        </authorList>
    </citation>
    <scope>NUCLEOTIDE SEQUENCE [LARGE SCALE GENOMIC DNA]</scope>
    <source>
        <strain evidence="15">XA(T)</strain>
    </source>
</reference>
<dbReference type="PANTHER" id="PTHR11070">
    <property type="entry name" value="UVRD / RECB / PCRA DNA HELICASE FAMILY MEMBER"/>
    <property type="match status" value="1"/>
</dbReference>
<dbReference type="GO" id="GO:0043138">
    <property type="term" value="F:3'-5' DNA helicase activity"/>
    <property type="evidence" value="ECO:0007669"/>
    <property type="project" value="UniProtKB-EC"/>
</dbReference>
<keyword evidence="10" id="KW-0413">Isomerase</keyword>
<dbReference type="Pfam" id="PF12705">
    <property type="entry name" value="PDDEXK_1"/>
    <property type="match status" value="1"/>
</dbReference>
<evidence type="ECO:0000256" key="10">
    <source>
        <dbReference type="ARBA" id="ARBA00023235"/>
    </source>
</evidence>
<dbReference type="CDD" id="cd17932">
    <property type="entry name" value="DEXQc_UvrD"/>
    <property type="match status" value="1"/>
</dbReference>
<evidence type="ECO:0000256" key="11">
    <source>
        <dbReference type="ARBA" id="ARBA00034617"/>
    </source>
</evidence>
<evidence type="ECO:0000256" key="3">
    <source>
        <dbReference type="ARBA" id="ARBA00022763"/>
    </source>
</evidence>
<dbReference type="InterPro" id="IPR014016">
    <property type="entry name" value="UvrD-like_ATP-bd"/>
</dbReference>
<keyword evidence="7" id="KW-0067">ATP-binding</keyword>
<evidence type="ECO:0000256" key="7">
    <source>
        <dbReference type="ARBA" id="ARBA00022840"/>
    </source>
</evidence>